<feature type="region of interest" description="Disordered" evidence="13">
    <location>
        <begin position="1092"/>
        <end position="1131"/>
    </location>
</feature>
<reference evidence="19" key="1">
    <citation type="submission" date="2019-08" db="EMBL/GenBank/DDBJ databases">
        <title>The genome of the North American firefly Photinus pyralis.</title>
        <authorList>
            <consortium name="Photinus pyralis genome working group"/>
            <person name="Fallon T.R."/>
            <person name="Sander Lower S.E."/>
            <person name="Weng J.-K."/>
        </authorList>
    </citation>
    <scope>NUCLEOTIDE SEQUENCE</scope>
    <source>
        <strain evidence="19">TRF0915ILg1</strain>
        <tissue evidence="19">Whole body</tissue>
    </source>
</reference>
<evidence type="ECO:0000256" key="6">
    <source>
        <dbReference type="ARBA" id="ARBA00022734"/>
    </source>
</evidence>
<dbReference type="InterPro" id="IPR048072">
    <property type="entry name" value="7tmB2_latrophilin-like"/>
</dbReference>
<evidence type="ECO:0000256" key="2">
    <source>
        <dbReference type="ARBA" id="ARBA00010933"/>
    </source>
</evidence>
<keyword evidence="9 14" id="KW-0472">Membrane</keyword>
<keyword evidence="20" id="KW-1185">Reference proteome</keyword>
<feature type="compositionally biased region" description="Low complexity" evidence="13">
    <location>
        <begin position="183"/>
        <end position="208"/>
    </location>
</feature>
<dbReference type="GO" id="GO:0007166">
    <property type="term" value="P:cell surface receptor signaling pathway"/>
    <property type="evidence" value="ECO:0007669"/>
    <property type="project" value="InterPro"/>
</dbReference>
<dbReference type="InterPro" id="IPR043159">
    <property type="entry name" value="Lectin_gal-bd_sf"/>
</dbReference>
<dbReference type="FunFam" id="2.60.120.740:FF:000001">
    <property type="entry name" value="Adhesion G protein-coupled receptor L2"/>
    <property type="match status" value="1"/>
</dbReference>
<evidence type="ECO:0008006" key="21">
    <source>
        <dbReference type="Google" id="ProtNLM"/>
    </source>
</evidence>
<dbReference type="PANTHER" id="PTHR12011:SF347">
    <property type="entry name" value="FI21270P1-RELATED"/>
    <property type="match status" value="1"/>
</dbReference>
<gene>
    <name evidence="19" type="ORF">ILUMI_20473</name>
</gene>
<dbReference type="Proteomes" id="UP000801492">
    <property type="component" value="Unassembled WGS sequence"/>
</dbReference>
<dbReference type="PANTHER" id="PTHR12011">
    <property type="entry name" value="ADHESION G-PROTEIN COUPLED RECEPTOR"/>
    <property type="match status" value="1"/>
</dbReference>
<dbReference type="PROSITE" id="PS50261">
    <property type="entry name" value="G_PROTEIN_RECEP_F2_4"/>
    <property type="match status" value="1"/>
</dbReference>
<feature type="transmembrane region" description="Helical" evidence="14">
    <location>
        <begin position="833"/>
        <end position="856"/>
    </location>
</feature>
<dbReference type="Pfam" id="PF00002">
    <property type="entry name" value="7tm_2"/>
    <property type="match status" value="1"/>
</dbReference>
<dbReference type="Pfam" id="PF16489">
    <property type="entry name" value="GAIN"/>
    <property type="match status" value="1"/>
</dbReference>
<evidence type="ECO:0000259" key="16">
    <source>
        <dbReference type="PROSITE" id="PS50227"/>
    </source>
</evidence>
<dbReference type="SUPFAM" id="SSF81321">
    <property type="entry name" value="Family A G protein-coupled receptor-like"/>
    <property type="match status" value="1"/>
</dbReference>
<dbReference type="GO" id="GO:0030246">
    <property type="term" value="F:carbohydrate binding"/>
    <property type="evidence" value="ECO:0007669"/>
    <property type="project" value="UniProtKB-KW"/>
</dbReference>
<evidence type="ECO:0000256" key="3">
    <source>
        <dbReference type="ARBA" id="ARBA00022475"/>
    </source>
</evidence>
<keyword evidence="4 14" id="KW-0812">Transmembrane</keyword>
<keyword evidence="7 14" id="KW-1133">Transmembrane helix</keyword>
<dbReference type="PROSITE" id="PS50227">
    <property type="entry name" value="G_PROTEIN_RECEP_F2_3"/>
    <property type="match status" value="1"/>
</dbReference>
<dbReference type="InterPro" id="IPR001879">
    <property type="entry name" value="GPCR_2_extracellular_dom"/>
</dbReference>
<evidence type="ECO:0000256" key="9">
    <source>
        <dbReference type="ARBA" id="ARBA00023136"/>
    </source>
</evidence>
<evidence type="ECO:0000256" key="10">
    <source>
        <dbReference type="ARBA" id="ARBA00023157"/>
    </source>
</evidence>
<comment type="similarity">
    <text evidence="2">Belongs to the G-protein coupled receptor 2 family. LN-TM7 subfamily.</text>
</comment>
<dbReference type="PRINTS" id="PR00249">
    <property type="entry name" value="GPCRSECRETIN"/>
</dbReference>
<dbReference type="OrthoDB" id="1100386at2759"/>
<feature type="transmembrane region" description="Helical" evidence="14">
    <location>
        <begin position="746"/>
        <end position="771"/>
    </location>
</feature>
<dbReference type="Gene3D" id="1.20.1070.10">
    <property type="entry name" value="Rhodopsin 7-helix transmembrane proteins"/>
    <property type="match status" value="1"/>
</dbReference>
<keyword evidence="8" id="KW-0297">G-protein coupled receptor</keyword>
<dbReference type="GO" id="GO:0004930">
    <property type="term" value="F:G protein-coupled receptor activity"/>
    <property type="evidence" value="ECO:0007669"/>
    <property type="project" value="UniProtKB-KW"/>
</dbReference>
<dbReference type="Pfam" id="PF02140">
    <property type="entry name" value="SUEL_Lectin"/>
    <property type="match status" value="1"/>
</dbReference>
<feature type="transmembrane region" description="Helical" evidence="14">
    <location>
        <begin position="783"/>
        <end position="812"/>
    </location>
</feature>
<dbReference type="InterPro" id="IPR000203">
    <property type="entry name" value="GPS"/>
</dbReference>
<feature type="transmembrane region" description="Helical" evidence="14">
    <location>
        <begin position="707"/>
        <end position="734"/>
    </location>
</feature>
<keyword evidence="11" id="KW-0675">Receptor</keyword>
<name>A0A8K0CKT5_IGNLU</name>
<dbReference type="PROSITE" id="PS50228">
    <property type="entry name" value="SUEL_LECTIN"/>
    <property type="match status" value="1"/>
</dbReference>
<dbReference type="InterPro" id="IPR046338">
    <property type="entry name" value="GAIN_dom_sf"/>
</dbReference>
<dbReference type="EMBL" id="VTPC01089756">
    <property type="protein sequence ID" value="KAF2885700.1"/>
    <property type="molecule type" value="Genomic_DNA"/>
</dbReference>
<evidence type="ECO:0000256" key="4">
    <source>
        <dbReference type="ARBA" id="ARBA00022692"/>
    </source>
</evidence>
<feature type="transmembrane region" description="Helical" evidence="14">
    <location>
        <begin position="862"/>
        <end position="884"/>
    </location>
</feature>
<dbReference type="Gene3D" id="1.25.40.610">
    <property type="match status" value="1"/>
</dbReference>
<evidence type="ECO:0000256" key="13">
    <source>
        <dbReference type="SAM" id="MobiDB-lite"/>
    </source>
</evidence>
<comment type="caution">
    <text evidence="19">The sequence shown here is derived from an EMBL/GenBank/DDBJ whole genome shotgun (WGS) entry which is preliminary data.</text>
</comment>
<dbReference type="CDD" id="cd15440">
    <property type="entry name" value="7tmB2_latrophilin-like_invertebrate"/>
    <property type="match status" value="1"/>
</dbReference>
<keyword evidence="12" id="KW-0807">Transducer</keyword>
<feature type="region of interest" description="Disordered" evidence="13">
    <location>
        <begin position="149"/>
        <end position="215"/>
    </location>
</feature>
<keyword evidence="10" id="KW-1015">Disulfide bond</keyword>
<dbReference type="Gene3D" id="2.60.220.50">
    <property type="match status" value="1"/>
</dbReference>
<feature type="transmembrane region" description="Helical" evidence="14">
    <location>
        <begin position="643"/>
        <end position="666"/>
    </location>
</feature>
<evidence type="ECO:0000256" key="7">
    <source>
        <dbReference type="ARBA" id="ARBA00022989"/>
    </source>
</evidence>
<dbReference type="Gene3D" id="2.60.120.740">
    <property type="match status" value="1"/>
</dbReference>
<evidence type="ECO:0000256" key="5">
    <source>
        <dbReference type="ARBA" id="ARBA00022729"/>
    </source>
</evidence>
<evidence type="ECO:0000256" key="1">
    <source>
        <dbReference type="ARBA" id="ARBA00004651"/>
    </source>
</evidence>
<feature type="domain" description="G-protein coupled receptors family 2 profile 2" evidence="18">
    <location>
        <begin position="641"/>
        <end position="886"/>
    </location>
</feature>
<evidence type="ECO:0000256" key="8">
    <source>
        <dbReference type="ARBA" id="ARBA00023040"/>
    </source>
</evidence>
<feature type="domain" description="G-protein coupled receptors family 2 profile 1" evidence="16">
    <location>
        <begin position="278"/>
        <end position="337"/>
    </location>
</feature>
<feature type="compositionally biased region" description="Low complexity" evidence="13">
    <location>
        <begin position="913"/>
        <end position="922"/>
    </location>
</feature>
<evidence type="ECO:0000313" key="19">
    <source>
        <dbReference type="EMBL" id="KAF2885700.1"/>
    </source>
</evidence>
<evidence type="ECO:0000259" key="15">
    <source>
        <dbReference type="PROSITE" id="PS50221"/>
    </source>
</evidence>
<dbReference type="CDD" id="cd22830">
    <property type="entry name" value="Gal_Rha_Lectin_dCirl"/>
    <property type="match status" value="1"/>
</dbReference>
<keyword evidence="3" id="KW-1003">Cell membrane</keyword>
<evidence type="ECO:0000259" key="18">
    <source>
        <dbReference type="PROSITE" id="PS50261"/>
    </source>
</evidence>
<dbReference type="InterPro" id="IPR036445">
    <property type="entry name" value="GPCR_2_extracell_dom_sf"/>
</dbReference>
<dbReference type="InterPro" id="IPR057244">
    <property type="entry name" value="GAIN_B"/>
</dbReference>
<dbReference type="PROSITE" id="PS50221">
    <property type="entry name" value="GAIN_B"/>
    <property type="match status" value="1"/>
</dbReference>
<dbReference type="SMART" id="SM00303">
    <property type="entry name" value="GPS"/>
    <property type="match status" value="1"/>
</dbReference>
<dbReference type="FunFam" id="1.25.40.610:FF:000006">
    <property type="entry name" value="latrophilin Cirl isoform X2"/>
    <property type="match status" value="1"/>
</dbReference>
<feature type="domain" description="GAIN-B" evidence="15">
    <location>
        <begin position="461"/>
        <end position="632"/>
    </location>
</feature>
<dbReference type="AlphaFoldDB" id="A0A8K0CKT5"/>
<protein>
    <recommendedName>
        <fullName evidence="21">Latrophilin Cirl</fullName>
    </recommendedName>
</protein>
<evidence type="ECO:0000256" key="12">
    <source>
        <dbReference type="ARBA" id="ARBA00023224"/>
    </source>
</evidence>
<keyword evidence="6" id="KW-0430">Lectin</keyword>
<evidence type="ECO:0000256" key="14">
    <source>
        <dbReference type="SAM" id="Phobius"/>
    </source>
</evidence>
<feature type="transmembrane region" description="Helical" evidence="14">
    <location>
        <begin position="21"/>
        <end position="41"/>
    </location>
</feature>
<dbReference type="InterPro" id="IPR000922">
    <property type="entry name" value="Lectin_gal-bd_dom"/>
</dbReference>
<dbReference type="InterPro" id="IPR000832">
    <property type="entry name" value="GPCR_2_secretin-like"/>
</dbReference>
<dbReference type="InterPro" id="IPR032471">
    <property type="entry name" value="AGRL2-4_GAIN_subdom_A"/>
</dbReference>
<feature type="transmembrane region" description="Helical" evidence="14">
    <location>
        <begin position="678"/>
        <end position="695"/>
    </location>
</feature>
<comment type="subcellular location">
    <subcellularLocation>
        <location evidence="1">Cell membrane</location>
        <topology evidence="1">Multi-pass membrane protein</topology>
    </subcellularLocation>
</comment>
<keyword evidence="5" id="KW-0732">Signal</keyword>
<accession>A0A8K0CKT5</accession>
<proteinExistence type="inferred from homology"/>
<feature type="compositionally biased region" description="Polar residues" evidence="13">
    <location>
        <begin position="934"/>
        <end position="966"/>
    </location>
</feature>
<sequence length="1214" mass="136917">MFDTLLRNQEFKGNSAMAWHGVAWPGLLLLLYTFCFSGTMAKSLELIRYETAYACEGKTLKIECKDGELIKLIRANYGRFSITICNDHGNTDWSVNCMSPKSLRVLHNRCSQVQNCSILASTNMFGDPCPGTLKYLEAHYQCMPAATTTTTNRPSPPWLITSQPPVWSTVKPTARPPPPPPKVSVTSSPKSSTTVSTSTQTTSTSYSVPPLPVEPSLEDVSVKTKTVAPQNPPEEITTLPFTTMIPKRITVESTVSHDYVPVPSKYPPSMRDMDNINYCSPTTLRSIYWNWTRTGELNIQPCPGGTTGFARWRCIATDSDPQWSPQTPDLSECRSVWLTSLEQRLLMGRDPLTSITSDLAQVTSSKTLYGGDMMITTKIIQNMAQKMSMDIQTFPDPRQREAIVTEMLSDVVRTGSNLLDSSQHPSWRDLNHKEQMRVATSLLIGLEENAFLLADTVIREKTVDQIVKNIMLSVRVLETRNVHVEKFPSDNKWTASNDSIELPRGALLENSEGGFVRLVFVAFDRLEEILLWQPESSDVNSNKNVSRMLNSKVISASLGKGRHIQLHEPVRLTLRHLQIENVSNPSCVFWDYTTSTWSEEGCHVELTNQTHTVCLCDHLTNFAILMDVHSTYLPMGHQVALQIITYIGCIISIVCLILAIITFQLFRGLKSDRTTIHCNLCICLLIAELLFLVGIDQTENKIGCGIIAAFLHYFFLCAFVWMFFEGFQLYVMLIEVFESEKSRLRWYYLIAYGLPLLIVGISGAIFPAGYGTSRYCWLRADNYFIYSFVGPVIVVIILNLIFLSMAIVMMCRHANASVSMKNKEHSRLASVRAWLRGAIVLVFLLGLTWTFGFLYLDRESVAMAYIFAALNSLQGFFIFLFHYVQNEKVRKEYRKFIRRHSWLPKCLRCSKPSSGTGSSSGSSGMGKERRTSLYAGSNGNPSAPNSHSTDNSVLSPHGTSNISFKSCSRDSGHGGSEQEDSPRSHTMVVDTRLNNAKDMRRQPYMSAEYNQAPCNNMHQPEFSNYAHHSDLIPHPKHLQLPQSLQPHGVRKKNGNFLRAASPWNHTYTEIHDGRMQRGLAPEDDPVYEEIERNEIQVSDMSDEDGKRQSDMSRQSSRSYGDHRPLIPYSPAADRSIHSCLEAVTKHRSKDHNRYAPDMDHYRMTRQNIFRGDTARSLAAVLDGETVVCHLEPPEIYPIDPYSSRTLVLPQYSES</sequence>
<dbReference type="Pfam" id="PF01825">
    <property type="entry name" value="GPS"/>
    <property type="match status" value="1"/>
</dbReference>
<feature type="region of interest" description="Disordered" evidence="13">
    <location>
        <begin position="910"/>
        <end position="988"/>
    </location>
</feature>
<evidence type="ECO:0000259" key="17">
    <source>
        <dbReference type="PROSITE" id="PS50228"/>
    </source>
</evidence>
<organism evidence="19 20">
    <name type="scientific">Ignelater luminosus</name>
    <name type="common">Cucubano</name>
    <name type="synonym">Pyrophorus luminosus</name>
    <dbReference type="NCBI Taxonomy" id="2038154"/>
    <lineage>
        <taxon>Eukaryota</taxon>
        <taxon>Metazoa</taxon>
        <taxon>Ecdysozoa</taxon>
        <taxon>Arthropoda</taxon>
        <taxon>Hexapoda</taxon>
        <taxon>Insecta</taxon>
        <taxon>Pterygota</taxon>
        <taxon>Neoptera</taxon>
        <taxon>Endopterygota</taxon>
        <taxon>Coleoptera</taxon>
        <taxon>Polyphaga</taxon>
        <taxon>Elateriformia</taxon>
        <taxon>Elateroidea</taxon>
        <taxon>Elateridae</taxon>
        <taxon>Agrypninae</taxon>
        <taxon>Pyrophorini</taxon>
        <taxon>Ignelater</taxon>
    </lineage>
</organism>
<dbReference type="InterPro" id="IPR017981">
    <property type="entry name" value="GPCR_2-like_7TM"/>
</dbReference>
<dbReference type="FunFam" id="1.20.1070.10:FF:000200">
    <property type="entry name" value="Adhesion G protein-coupled receptor L3"/>
    <property type="match status" value="1"/>
</dbReference>
<dbReference type="GO" id="GO:0005886">
    <property type="term" value="C:plasma membrane"/>
    <property type="evidence" value="ECO:0007669"/>
    <property type="project" value="UniProtKB-SubCell"/>
</dbReference>
<evidence type="ECO:0000256" key="11">
    <source>
        <dbReference type="ARBA" id="ARBA00023170"/>
    </source>
</evidence>
<dbReference type="Gene3D" id="4.10.1240.10">
    <property type="entry name" value="GPCR, family 2, extracellular hormone receptor domain"/>
    <property type="match status" value="1"/>
</dbReference>
<evidence type="ECO:0000313" key="20">
    <source>
        <dbReference type="Proteomes" id="UP000801492"/>
    </source>
</evidence>
<feature type="domain" description="SUEL-type lectin" evidence="17">
    <location>
        <begin position="54"/>
        <end position="143"/>
    </location>
</feature>